<organism evidence="3">
    <name type="scientific">Perkinsus marinus (strain ATCC 50983 / TXsc)</name>
    <dbReference type="NCBI Taxonomy" id="423536"/>
    <lineage>
        <taxon>Eukaryota</taxon>
        <taxon>Sar</taxon>
        <taxon>Alveolata</taxon>
        <taxon>Perkinsozoa</taxon>
        <taxon>Perkinsea</taxon>
        <taxon>Perkinsida</taxon>
        <taxon>Perkinsidae</taxon>
        <taxon>Perkinsus</taxon>
    </lineage>
</organism>
<protein>
    <submittedName>
        <fullName evidence="2">Uncharacterized protein</fullName>
    </submittedName>
</protein>
<feature type="region of interest" description="Disordered" evidence="1">
    <location>
        <begin position="1"/>
        <end position="51"/>
    </location>
</feature>
<dbReference type="Proteomes" id="UP000007800">
    <property type="component" value="Unassembled WGS sequence"/>
</dbReference>
<gene>
    <name evidence="2" type="ORF">Pmar_PMAR008445</name>
</gene>
<dbReference type="GeneID" id="9046837"/>
<accession>C5KVL0</accession>
<dbReference type="InParanoid" id="C5KVL0"/>
<sequence length="149" mass="16556">MTRKSRPKKGVTQADLKQVDIDAEFKSSSSSDSSETESEDDQRPESTPEMLMRAAAVGGELAGQMTNKWISDNQTGLKYCYSGSEKKMYMWNPQSQSMYQWNGRGSIEFLWQADQGSAGQGRPEAVETAPAASAEDRVGEPEKVLWITY</sequence>
<evidence type="ECO:0000313" key="2">
    <source>
        <dbReference type="EMBL" id="EER11483.1"/>
    </source>
</evidence>
<dbReference type="RefSeq" id="XP_002779688.1">
    <property type="nucleotide sequence ID" value="XM_002779642.1"/>
</dbReference>
<feature type="region of interest" description="Disordered" evidence="1">
    <location>
        <begin position="115"/>
        <end position="137"/>
    </location>
</feature>
<evidence type="ECO:0000256" key="1">
    <source>
        <dbReference type="SAM" id="MobiDB-lite"/>
    </source>
</evidence>
<keyword evidence="3" id="KW-1185">Reference proteome</keyword>
<name>C5KVL0_PERM5</name>
<reference evidence="2 3" key="1">
    <citation type="submission" date="2008-07" db="EMBL/GenBank/DDBJ databases">
        <authorList>
            <person name="El-Sayed N."/>
            <person name="Caler E."/>
            <person name="Inman J."/>
            <person name="Amedeo P."/>
            <person name="Hass B."/>
            <person name="Wortman J."/>
        </authorList>
    </citation>
    <scope>NUCLEOTIDE SEQUENCE [LARGE SCALE GENOMIC DNA]</scope>
    <source>
        <strain evidence="3">ATCC 50983 / TXsc</strain>
    </source>
</reference>
<dbReference type="EMBL" id="GG676663">
    <property type="protein sequence ID" value="EER11483.1"/>
    <property type="molecule type" value="Genomic_DNA"/>
</dbReference>
<evidence type="ECO:0000313" key="3">
    <source>
        <dbReference type="Proteomes" id="UP000007800"/>
    </source>
</evidence>
<proteinExistence type="predicted"/>
<dbReference type="AlphaFoldDB" id="C5KVL0"/>
<feature type="non-terminal residue" evidence="2">
    <location>
        <position position="149"/>
    </location>
</feature>